<dbReference type="HOGENOM" id="CLU_1184986_0_0_1"/>
<evidence type="ECO:0000313" key="1">
    <source>
        <dbReference type="EMBL" id="EME41970.1"/>
    </source>
</evidence>
<proteinExistence type="predicted"/>
<reference evidence="1" key="1">
    <citation type="journal article" date="2012" name="PLoS Pathog.">
        <title>Diverse lifestyles and strategies of plant pathogenesis encoded in the genomes of eighteen Dothideomycetes fungi.</title>
        <authorList>
            <person name="Ohm R.A."/>
            <person name="Feau N."/>
            <person name="Henrissat B."/>
            <person name="Schoch C.L."/>
            <person name="Horwitz B.A."/>
            <person name="Barry K.W."/>
            <person name="Condon B.J."/>
            <person name="Copeland A.C."/>
            <person name="Dhillon B."/>
            <person name="Glaser F."/>
            <person name="Hesse C.N."/>
            <person name="Kosti I."/>
            <person name="LaButti K."/>
            <person name="Lindquist E.A."/>
            <person name="Lucas S."/>
            <person name="Salamov A.A."/>
            <person name="Bradshaw R.E."/>
            <person name="Ciuffetti L."/>
            <person name="Hamelin R.C."/>
            <person name="Kema G.H.J."/>
            <person name="Lawrence C."/>
            <person name="Scott J.A."/>
            <person name="Spatafora J.W."/>
            <person name="Turgeon B.G."/>
            <person name="de Wit P.J.G.M."/>
            <person name="Zhong S."/>
            <person name="Goodwin S.B."/>
            <person name="Grigoriev I.V."/>
        </authorList>
    </citation>
    <scope>NUCLEOTIDE SEQUENCE [LARGE SCALE GENOMIC DNA]</scope>
    <source>
        <strain evidence="1">NZE10</strain>
    </source>
</reference>
<keyword evidence="2" id="KW-1185">Reference proteome</keyword>
<evidence type="ECO:0000313" key="2">
    <source>
        <dbReference type="Proteomes" id="UP000016933"/>
    </source>
</evidence>
<evidence type="ECO:0008006" key="3">
    <source>
        <dbReference type="Google" id="ProtNLM"/>
    </source>
</evidence>
<dbReference type="Proteomes" id="UP000016933">
    <property type="component" value="Unassembled WGS sequence"/>
</dbReference>
<dbReference type="eggNOG" id="ENOG502RA09">
    <property type="taxonomic scope" value="Eukaryota"/>
</dbReference>
<gene>
    <name evidence="1" type="ORF">DOTSEDRAFT_54458</name>
</gene>
<dbReference type="EMBL" id="KB446541">
    <property type="protein sequence ID" value="EME41970.1"/>
    <property type="molecule type" value="Genomic_DNA"/>
</dbReference>
<protein>
    <recommendedName>
        <fullName evidence="3">F-box domain-containing protein</fullName>
    </recommendedName>
</protein>
<name>N1PK76_DOTSN</name>
<sequence length="234" mass="26200">MMSAASQVLGTVELLECVLAELDMQTLLHSQRVNCTFRNTIQKSSRLRQRLWLEPGDGAYFLDERLIDLAKYPRVNPLLDAPQVLDIAMFSVDVRCISYGGLRHEPSNISMNGGTGPVVNISARGTSLGDQPEIASWRDMLVVSQHEPHFQFQVWRKGSTSWLASRGPVMYFQKSPTVQQVLGYANGEHRIFMVSKDDSTSIPAKFSEVEKVLKSWRAKSTTNNTAAQTKDRPA</sequence>
<dbReference type="OrthoDB" id="2219495at2759"/>
<dbReference type="AlphaFoldDB" id="N1PK76"/>
<organism evidence="1 2">
    <name type="scientific">Dothistroma septosporum (strain NZE10 / CBS 128990)</name>
    <name type="common">Red band needle blight fungus</name>
    <name type="synonym">Mycosphaerella pini</name>
    <dbReference type="NCBI Taxonomy" id="675120"/>
    <lineage>
        <taxon>Eukaryota</taxon>
        <taxon>Fungi</taxon>
        <taxon>Dikarya</taxon>
        <taxon>Ascomycota</taxon>
        <taxon>Pezizomycotina</taxon>
        <taxon>Dothideomycetes</taxon>
        <taxon>Dothideomycetidae</taxon>
        <taxon>Mycosphaerellales</taxon>
        <taxon>Mycosphaerellaceae</taxon>
        <taxon>Dothistroma</taxon>
    </lineage>
</organism>
<reference evidence="1" key="2">
    <citation type="submission" date="2012-09" db="EMBL/GenBank/DDBJ databases">
        <title>The Genomes of the Fungal Plant Pathogens Cladosporium fulvum and Dothistroma septosporum Reveal Adaptation to Different Hosts and Lifestyles but also Signatures of Common Ancestry.</title>
        <authorList>
            <consortium name="DOE Joint Genome Institute"/>
            <person name="de Wit P.J.G.M."/>
            <person name="van der Burgt A."/>
            <person name="Okmen B."/>
            <person name="Stergiopoulos I."/>
            <person name="Abd-Elsalam K."/>
            <person name="Aerts A.L."/>
            <person name="Bahkali A.H.A."/>
            <person name="Beenen H.G."/>
            <person name="Chettri P."/>
            <person name="Cox M.P."/>
            <person name="Datema E."/>
            <person name="de Vries R.P."/>
            <person name="Dhillon B."/>
            <person name="Ganley A.R."/>
            <person name="Griffiths S."/>
            <person name="Guo Y."/>
            <person name="Hamelin R.C."/>
            <person name="Henrissat B."/>
            <person name="Kabir M.S."/>
            <person name="Jashni M.K."/>
            <person name="Kema G."/>
            <person name="Klaubauf S."/>
            <person name="Lapidus A."/>
            <person name="Levasseur A."/>
            <person name="Lindquist E."/>
            <person name="Mehrabi R."/>
            <person name="Ohm R.A."/>
            <person name="Owen T.J."/>
            <person name="Salamov A."/>
            <person name="Schwelm A."/>
            <person name="Schijlen E."/>
            <person name="Sun H."/>
            <person name="den Burg H.A."/>
            <person name="van Ham R.C.H.J."/>
            <person name="Zhang S."/>
            <person name="Goodwin S.B."/>
            <person name="Grigoriev I.V."/>
            <person name="Collemare J."/>
            <person name="Bradshaw R.E."/>
        </authorList>
    </citation>
    <scope>NUCLEOTIDE SEQUENCE</scope>
    <source>
        <strain evidence="1">NZE10</strain>
    </source>
</reference>
<accession>N1PK76</accession>